<dbReference type="EMBL" id="CAWUHB010000007">
    <property type="protein sequence ID" value="CAK7213894.1"/>
    <property type="molecule type" value="Genomic_DNA"/>
</dbReference>
<gene>
    <name evidence="1" type="ORF">SCUCBS95973_001953</name>
</gene>
<evidence type="ECO:0000313" key="2">
    <source>
        <dbReference type="Proteomes" id="UP001642405"/>
    </source>
</evidence>
<dbReference type="Proteomes" id="UP001642405">
    <property type="component" value="Unassembled WGS sequence"/>
</dbReference>
<protein>
    <submittedName>
        <fullName evidence="1">Uncharacterized protein</fullName>
    </submittedName>
</protein>
<evidence type="ECO:0000313" key="1">
    <source>
        <dbReference type="EMBL" id="CAK7213894.1"/>
    </source>
</evidence>
<accession>A0ABP0B2Y3</accession>
<name>A0ABP0B2Y3_9PEZI</name>
<comment type="caution">
    <text evidence="1">The sequence shown here is derived from an EMBL/GenBank/DDBJ whole genome shotgun (WGS) entry which is preliminary data.</text>
</comment>
<proteinExistence type="predicted"/>
<reference evidence="1 2" key="1">
    <citation type="submission" date="2024-01" db="EMBL/GenBank/DDBJ databases">
        <authorList>
            <person name="Allen C."/>
            <person name="Tagirdzhanova G."/>
        </authorList>
    </citation>
    <scope>NUCLEOTIDE SEQUENCE [LARGE SCALE GENOMIC DNA]</scope>
</reference>
<organism evidence="1 2">
    <name type="scientific">Sporothrix curviconia</name>
    <dbReference type="NCBI Taxonomy" id="1260050"/>
    <lineage>
        <taxon>Eukaryota</taxon>
        <taxon>Fungi</taxon>
        <taxon>Dikarya</taxon>
        <taxon>Ascomycota</taxon>
        <taxon>Pezizomycotina</taxon>
        <taxon>Sordariomycetes</taxon>
        <taxon>Sordariomycetidae</taxon>
        <taxon>Ophiostomatales</taxon>
        <taxon>Ophiostomataceae</taxon>
        <taxon>Sporothrix</taxon>
    </lineage>
</organism>
<sequence>MAQGSLRGFGFNLNDADFFNNLDLAAIDASGVLFDPAHVAMIVTAADGQDGQNAEDAADNTLWTSAFNNPTGFDISQLMPEADMLDYFTF</sequence>
<keyword evidence="2" id="KW-1185">Reference proteome</keyword>